<feature type="transmembrane region" description="Helical" evidence="1">
    <location>
        <begin position="213"/>
        <end position="234"/>
    </location>
</feature>
<accession>A0AAV2INE0</accession>
<feature type="transmembrane region" description="Helical" evidence="1">
    <location>
        <begin position="48"/>
        <end position="70"/>
    </location>
</feature>
<reference evidence="2 3" key="1">
    <citation type="submission" date="2024-04" db="EMBL/GenBank/DDBJ databases">
        <authorList>
            <consortium name="Genoscope - CEA"/>
            <person name="William W."/>
        </authorList>
    </citation>
    <scope>NUCLEOTIDE SEQUENCE [LARGE SCALE GENOMIC DNA]</scope>
</reference>
<evidence type="ECO:0008006" key="4">
    <source>
        <dbReference type="Google" id="ProtNLM"/>
    </source>
</evidence>
<keyword evidence="1" id="KW-0472">Membrane</keyword>
<comment type="caution">
    <text evidence="2">The sequence shown here is derived from an EMBL/GenBank/DDBJ whole genome shotgun (WGS) entry which is preliminary data.</text>
</comment>
<evidence type="ECO:0000256" key="1">
    <source>
        <dbReference type="SAM" id="Phobius"/>
    </source>
</evidence>
<name>A0AAV2INE0_LYMST</name>
<evidence type="ECO:0000313" key="2">
    <source>
        <dbReference type="EMBL" id="CAL1546469.1"/>
    </source>
</evidence>
<dbReference type="Proteomes" id="UP001497497">
    <property type="component" value="Unassembled WGS sequence"/>
</dbReference>
<sequence>MYKPKTMTILSLATGDVLMALFPMVVTTLILFNAFIPPSCSFNVTYTIYMPYLITFVFGLGLMVLGLEIVQHHKISSLSKNSKLICSLIASSIPWILGLIIILPLGLANIDMDTCKNSQTIDQFKALIVLGILLPACGAVITSFIVKCIDQARYQQLVSSHPQVMVDLNTGDTAHDIDNGNPHGNSFIVPIPMGNLGTADDLSLDSTQRRNRLLVISIIYFILVTPLTIFVLGFAMNPNAIRLGVVASATLTRLVYWLNVIRSVITPILMYSYSDK</sequence>
<keyword evidence="1" id="KW-0812">Transmembrane</keyword>
<gene>
    <name evidence="2" type="ORF">GSLYS_00019846001</name>
</gene>
<dbReference type="AlphaFoldDB" id="A0AAV2INE0"/>
<evidence type="ECO:0000313" key="3">
    <source>
        <dbReference type="Proteomes" id="UP001497497"/>
    </source>
</evidence>
<keyword evidence="3" id="KW-1185">Reference proteome</keyword>
<feature type="transmembrane region" description="Helical" evidence="1">
    <location>
        <begin position="82"/>
        <end position="106"/>
    </location>
</feature>
<feature type="transmembrane region" description="Helical" evidence="1">
    <location>
        <begin position="12"/>
        <end position="36"/>
    </location>
</feature>
<proteinExistence type="predicted"/>
<keyword evidence="1" id="KW-1133">Transmembrane helix</keyword>
<protein>
    <recommendedName>
        <fullName evidence="4">G-protein coupled receptors family 1 profile domain-containing protein</fullName>
    </recommendedName>
</protein>
<organism evidence="2 3">
    <name type="scientific">Lymnaea stagnalis</name>
    <name type="common">Great pond snail</name>
    <name type="synonym">Helix stagnalis</name>
    <dbReference type="NCBI Taxonomy" id="6523"/>
    <lineage>
        <taxon>Eukaryota</taxon>
        <taxon>Metazoa</taxon>
        <taxon>Spiralia</taxon>
        <taxon>Lophotrochozoa</taxon>
        <taxon>Mollusca</taxon>
        <taxon>Gastropoda</taxon>
        <taxon>Heterobranchia</taxon>
        <taxon>Euthyneura</taxon>
        <taxon>Panpulmonata</taxon>
        <taxon>Hygrophila</taxon>
        <taxon>Lymnaeoidea</taxon>
        <taxon>Lymnaeidae</taxon>
        <taxon>Lymnaea</taxon>
    </lineage>
</organism>
<feature type="transmembrane region" description="Helical" evidence="1">
    <location>
        <begin position="126"/>
        <end position="146"/>
    </location>
</feature>
<dbReference type="EMBL" id="CAXITT010000812">
    <property type="protein sequence ID" value="CAL1546469.1"/>
    <property type="molecule type" value="Genomic_DNA"/>
</dbReference>